<evidence type="ECO:0000313" key="1">
    <source>
        <dbReference type="EMBL" id="PIO10777.1"/>
    </source>
</evidence>
<dbReference type="EMBL" id="KZ368912">
    <property type="protein sequence ID" value="PIO10777.1"/>
    <property type="molecule type" value="Genomic_DNA"/>
</dbReference>
<dbReference type="Proteomes" id="UP000228934">
    <property type="component" value="Unassembled WGS sequence"/>
</dbReference>
<keyword evidence="2" id="KW-1185">Reference proteome</keyword>
<reference evidence="2" key="1">
    <citation type="journal article" date="2017" name="Nat. Commun.">
        <title>The North American bullfrog draft genome provides insight into hormonal regulation of long noncoding RNA.</title>
        <authorList>
            <person name="Hammond S.A."/>
            <person name="Warren R.L."/>
            <person name="Vandervalk B.P."/>
            <person name="Kucuk E."/>
            <person name="Khan H."/>
            <person name="Gibb E.A."/>
            <person name="Pandoh P."/>
            <person name="Kirk H."/>
            <person name="Zhao Y."/>
            <person name="Jones M."/>
            <person name="Mungall A.J."/>
            <person name="Coope R."/>
            <person name="Pleasance S."/>
            <person name="Moore R.A."/>
            <person name="Holt R.A."/>
            <person name="Round J.M."/>
            <person name="Ohora S."/>
            <person name="Walle B.V."/>
            <person name="Veldhoen N."/>
            <person name="Helbing C.C."/>
            <person name="Birol I."/>
        </authorList>
    </citation>
    <scope>NUCLEOTIDE SEQUENCE [LARGE SCALE GENOMIC DNA]</scope>
</reference>
<name>A0A2G9Q599_AQUCT</name>
<protein>
    <submittedName>
        <fullName evidence="1">Uncharacterized protein</fullName>
    </submittedName>
</protein>
<organism evidence="1 2">
    <name type="scientific">Aquarana catesbeiana</name>
    <name type="common">American bullfrog</name>
    <name type="synonym">Rana catesbeiana</name>
    <dbReference type="NCBI Taxonomy" id="8400"/>
    <lineage>
        <taxon>Eukaryota</taxon>
        <taxon>Metazoa</taxon>
        <taxon>Chordata</taxon>
        <taxon>Craniata</taxon>
        <taxon>Vertebrata</taxon>
        <taxon>Euteleostomi</taxon>
        <taxon>Amphibia</taxon>
        <taxon>Batrachia</taxon>
        <taxon>Anura</taxon>
        <taxon>Neobatrachia</taxon>
        <taxon>Ranoidea</taxon>
        <taxon>Ranidae</taxon>
        <taxon>Aquarana</taxon>
    </lineage>
</organism>
<proteinExistence type="predicted"/>
<evidence type="ECO:0000313" key="2">
    <source>
        <dbReference type="Proteomes" id="UP000228934"/>
    </source>
</evidence>
<sequence length="46" mass="5030">MHTVCQHVLSAIRGYQGTRFGGATPLVGERRGCIPKTSLLIPHDVR</sequence>
<gene>
    <name evidence="1" type="ORF">AB205_0202520</name>
</gene>
<accession>A0A2G9Q599</accession>
<dbReference type="AlphaFoldDB" id="A0A2G9Q599"/>